<dbReference type="AlphaFoldDB" id="A0A517PMN7"/>
<dbReference type="EMBL" id="CP036266">
    <property type="protein sequence ID" value="QDT20639.1"/>
    <property type="molecule type" value="Genomic_DNA"/>
</dbReference>
<dbReference type="InterPro" id="IPR010838">
    <property type="entry name" value="DUF1444"/>
</dbReference>
<proteinExistence type="predicted"/>
<reference evidence="1 2" key="1">
    <citation type="submission" date="2019-02" db="EMBL/GenBank/DDBJ databases">
        <title>Deep-cultivation of Planctomycetes and their phenomic and genomic characterization uncovers novel biology.</title>
        <authorList>
            <person name="Wiegand S."/>
            <person name="Jogler M."/>
            <person name="Boedeker C."/>
            <person name="Pinto D."/>
            <person name="Vollmers J."/>
            <person name="Rivas-Marin E."/>
            <person name="Kohn T."/>
            <person name="Peeters S.H."/>
            <person name="Heuer A."/>
            <person name="Rast P."/>
            <person name="Oberbeckmann S."/>
            <person name="Bunk B."/>
            <person name="Jeske O."/>
            <person name="Meyerdierks A."/>
            <person name="Storesund J.E."/>
            <person name="Kallscheuer N."/>
            <person name="Luecker S."/>
            <person name="Lage O.M."/>
            <person name="Pohl T."/>
            <person name="Merkel B.J."/>
            <person name="Hornburger P."/>
            <person name="Mueller R.-W."/>
            <person name="Bruemmer F."/>
            <person name="Labrenz M."/>
            <person name="Spormann A.M."/>
            <person name="Op den Camp H."/>
            <person name="Overmann J."/>
            <person name="Amann R."/>
            <person name="Jetten M.S.M."/>
            <person name="Mascher T."/>
            <person name="Medema M.H."/>
            <person name="Devos D.P."/>
            <person name="Kaster A.-K."/>
            <person name="Ovreas L."/>
            <person name="Rohde M."/>
            <person name="Galperin M.Y."/>
            <person name="Jogler C."/>
        </authorList>
    </citation>
    <scope>NUCLEOTIDE SEQUENCE [LARGE SCALE GENOMIC DNA]</scope>
    <source>
        <strain evidence="1 2">HG66A1</strain>
    </source>
</reference>
<evidence type="ECO:0000313" key="2">
    <source>
        <dbReference type="Proteomes" id="UP000320421"/>
    </source>
</evidence>
<keyword evidence="2" id="KW-1185">Reference proteome</keyword>
<organism evidence="1 2">
    <name type="scientific">Gimesia chilikensis</name>
    <dbReference type="NCBI Taxonomy" id="2605989"/>
    <lineage>
        <taxon>Bacteria</taxon>
        <taxon>Pseudomonadati</taxon>
        <taxon>Planctomycetota</taxon>
        <taxon>Planctomycetia</taxon>
        <taxon>Planctomycetales</taxon>
        <taxon>Planctomycetaceae</taxon>
        <taxon>Gimesia</taxon>
    </lineage>
</organism>
<sequence>MHNPSTGPVRIISCADGDFLSDLELQEWSRYTGPACWYSLSYPGDWVKDEKDGILQLSPPEGESTLTISCHWKSVLPQTSTVAGMEMDFDQLFVRHRNIQQRPPLAIEHESSAYSGEAIIQKKRSWWQNLVSWIPGFPQNWQFWNLWLIRERSIQMVVTYFYDPRIKDEHFKIVQQILHSIQITLDPAHPPELFAQEVLTLAEAKFPLIPSHLLPGFRLKFGEAELNLSNFYRAYLNSRSEFEKNITTALATILQINEWGTDQTEPEFEQVRDRIMPILLSRDSWQNHFPNFVGENWIANLAILYVVDESNAYWYIHEKLLEKWGINYEEIHELALTNLDRYFEYHQIELICMSREDGPDMIIQSKPDAYNASQVLSRGFYQQARRFLGSEFLAGVPNRDFLLALSLSESQIIEKIQHNIACDYLKMDHPLTDQLLVVTADGVSEYCGVG</sequence>
<evidence type="ECO:0008006" key="3">
    <source>
        <dbReference type="Google" id="ProtNLM"/>
    </source>
</evidence>
<protein>
    <recommendedName>
        <fullName evidence="3">DUF1444 family protein</fullName>
    </recommendedName>
</protein>
<dbReference type="Proteomes" id="UP000320421">
    <property type="component" value="Chromosome"/>
</dbReference>
<gene>
    <name evidence="1" type="ORF">HG66A1_24270</name>
</gene>
<evidence type="ECO:0000313" key="1">
    <source>
        <dbReference type="EMBL" id="QDT20639.1"/>
    </source>
</evidence>
<accession>A0A517PMN7</accession>
<name>A0A517PMN7_9PLAN</name>
<dbReference type="Pfam" id="PF07285">
    <property type="entry name" value="DUF1444"/>
    <property type="match status" value="1"/>
</dbReference>